<dbReference type="InterPro" id="IPR003598">
    <property type="entry name" value="Ig_sub2"/>
</dbReference>
<sequence>MAYTSDPLNGKAETPFDENITSPVRSDLRLERSLVNLTRESGESVKMRCDVRGQGPVHFRWYKNEAPVEEEKGRVDIKKYNPGPGRVGSRLRISNLDIHDTGYYKCEAHSGGQDSLADDSGSPRHLPRVESTGILIVRAGRIQPPATIPNFPPVFPHFPALGGT</sequence>
<evidence type="ECO:0000259" key="2">
    <source>
        <dbReference type="PROSITE" id="PS50835"/>
    </source>
</evidence>
<gene>
    <name evidence="3" type="primary">AVEN_59238_1</name>
    <name evidence="3" type="ORF">TNCT_118291</name>
</gene>
<accession>A0A8X6JHD9</accession>
<proteinExistence type="predicted"/>
<dbReference type="SUPFAM" id="SSF48726">
    <property type="entry name" value="Immunoglobulin"/>
    <property type="match status" value="1"/>
</dbReference>
<dbReference type="InterPro" id="IPR013783">
    <property type="entry name" value="Ig-like_fold"/>
</dbReference>
<name>A0A8X6JHD9_TRICU</name>
<organism evidence="3 4">
    <name type="scientific">Trichonephila clavata</name>
    <name type="common">Joro spider</name>
    <name type="synonym">Nephila clavata</name>
    <dbReference type="NCBI Taxonomy" id="2740835"/>
    <lineage>
        <taxon>Eukaryota</taxon>
        <taxon>Metazoa</taxon>
        <taxon>Ecdysozoa</taxon>
        <taxon>Arthropoda</taxon>
        <taxon>Chelicerata</taxon>
        <taxon>Arachnida</taxon>
        <taxon>Araneae</taxon>
        <taxon>Araneomorphae</taxon>
        <taxon>Entelegynae</taxon>
        <taxon>Araneoidea</taxon>
        <taxon>Nephilidae</taxon>
        <taxon>Trichonephila</taxon>
    </lineage>
</organism>
<feature type="domain" description="Ig-like" evidence="2">
    <location>
        <begin position="23"/>
        <end position="117"/>
    </location>
</feature>
<dbReference type="EMBL" id="BMAO01026035">
    <property type="protein sequence ID" value="GFR06621.1"/>
    <property type="molecule type" value="Genomic_DNA"/>
</dbReference>
<dbReference type="InterPro" id="IPR013098">
    <property type="entry name" value="Ig_I-set"/>
</dbReference>
<comment type="caution">
    <text evidence="3">The sequence shown here is derived from an EMBL/GenBank/DDBJ whole genome shotgun (WGS) entry which is preliminary data.</text>
</comment>
<dbReference type="PROSITE" id="PS50835">
    <property type="entry name" value="IG_LIKE"/>
    <property type="match status" value="1"/>
</dbReference>
<dbReference type="CDD" id="cd00096">
    <property type="entry name" value="Ig"/>
    <property type="match status" value="1"/>
</dbReference>
<dbReference type="Proteomes" id="UP000887116">
    <property type="component" value="Unassembled WGS sequence"/>
</dbReference>
<dbReference type="Pfam" id="PF07679">
    <property type="entry name" value="I-set"/>
    <property type="match status" value="1"/>
</dbReference>
<dbReference type="AlphaFoldDB" id="A0A8X6JHD9"/>
<dbReference type="InterPro" id="IPR003599">
    <property type="entry name" value="Ig_sub"/>
</dbReference>
<dbReference type="Gene3D" id="2.60.40.10">
    <property type="entry name" value="Immunoglobulins"/>
    <property type="match status" value="1"/>
</dbReference>
<dbReference type="InterPro" id="IPR036179">
    <property type="entry name" value="Ig-like_dom_sf"/>
</dbReference>
<dbReference type="InterPro" id="IPR007110">
    <property type="entry name" value="Ig-like_dom"/>
</dbReference>
<dbReference type="SMART" id="SM00408">
    <property type="entry name" value="IGc2"/>
    <property type="match status" value="1"/>
</dbReference>
<evidence type="ECO:0000313" key="4">
    <source>
        <dbReference type="Proteomes" id="UP000887116"/>
    </source>
</evidence>
<evidence type="ECO:0000256" key="1">
    <source>
        <dbReference type="SAM" id="MobiDB-lite"/>
    </source>
</evidence>
<keyword evidence="4" id="KW-1185">Reference proteome</keyword>
<dbReference type="SMART" id="SM00409">
    <property type="entry name" value="IG"/>
    <property type="match status" value="1"/>
</dbReference>
<protein>
    <submittedName>
        <fullName evidence="3">Ig-like domain-containing protein</fullName>
    </submittedName>
</protein>
<evidence type="ECO:0000313" key="3">
    <source>
        <dbReference type="EMBL" id="GFR06621.1"/>
    </source>
</evidence>
<dbReference type="OrthoDB" id="6133584at2759"/>
<reference evidence="3" key="1">
    <citation type="submission" date="2020-07" db="EMBL/GenBank/DDBJ databases">
        <title>Multicomponent nature underlies the extraordinary mechanical properties of spider dragline silk.</title>
        <authorList>
            <person name="Kono N."/>
            <person name="Nakamura H."/>
            <person name="Mori M."/>
            <person name="Yoshida Y."/>
            <person name="Ohtoshi R."/>
            <person name="Malay A.D."/>
            <person name="Moran D.A.P."/>
            <person name="Tomita M."/>
            <person name="Numata K."/>
            <person name="Arakawa K."/>
        </authorList>
    </citation>
    <scope>NUCLEOTIDE SEQUENCE</scope>
</reference>
<feature type="region of interest" description="Disordered" evidence="1">
    <location>
        <begin position="1"/>
        <end position="21"/>
    </location>
</feature>